<dbReference type="InterPro" id="IPR016035">
    <property type="entry name" value="Acyl_Trfase/lysoPLipase"/>
</dbReference>
<dbReference type="InterPro" id="IPR050091">
    <property type="entry name" value="PKS_NRPS_Biosynth_Enz"/>
</dbReference>
<dbReference type="Gene3D" id="3.30.70.3290">
    <property type="match status" value="1"/>
</dbReference>
<dbReference type="InterPro" id="IPR036291">
    <property type="entry name" value="NAD(P)-bd_dom_sf"/>
</dbReference>
<dbReference type="Pfam" id="PF08659">
    <property type="entry name" value="KR"/>
    <property type="match status" value="1"/>
</dbReference>
<dbReference type="InterPro" id="IPR014043">
    <property type="entry name" value="Acyl_transferase_dom"/>
</dbReference>
<dbReference type="GO" id="GO:0006633">
    <property type="term" value="P:fatty acid biosynthetic process"/>
    <property type="evidence" value="ECO:0007669"/>
    <property type="project" value="TreeGrafter"/>
</dbReference>
<feature type="region of interest" description="Disordered" evidence="5">
    <location>
        <begin position="336"/>
        <end position="422"/>
    </location>
</feature>
<dbReference type="InterPro" id="IPR016036">
    <property type="entry name" value="Malonyl_transacylase_ACP-bd"/>
</dbReference>
<dbReference type="AlphaFoldDB" id="A0A917VX82"/>
<feature type="region of interest" description="Disordered" evidence="5">
    <location>
        <begin position="575"/>
        <end position="603"/>
    </location>
</feature>
<dbReference type="InterPro" id="IPR057326">
    <property type="entry name" value="KR_dom"/>
</dbReference>
<dbReference type="GO" id="GO:0004312">
    <property type="term" value="F:fatty acid synthase activity"/>
    <property type="evidence" value="ECO:0007669"/>
    <property type="project" value="TreeGrafter"/>
</dbReference>
<dbReference type="SUPFAM" id="SSF52151">
    <property type="entry name" value="FabD/lysophospholipase-like"/>
    <property type="match status" value="1"/>
</dbReference>
<dbReference type="InterPro" id="IPR001227">
    <property type="entry name" value="Ac_transferase_dom_sf"/>
</dbReference>
<dbReference type="SMART" id="SM00827">
    <property type="entry name" value="PKS_AT"/>
    <property type="match status" value="1"/>
</dbReference>
<reference evidence="8" key="2">
    <citation type="submission" date="2020-09" db="EMBL/GenBank/DDBJ databases">
        <authorList>
            <person name="Sun Q."/>
            <person name="Zhou Y."/>
        </authorList>
    </citation>
    <scope>NUCLEOTIDE SEQUENCE</scope>
    <source>
        <strain evidence="8">CGMCC 4.3508</strain>
    </source>
</reference>
<dbReference type="PANTHER" id="PTHR43775">
    <property type="entry name" value="FATTY ACID SYNTHASE"/>
    <property type="match status" value="1"/>
</dbReference>
<evidence type="ECO:0000256" key="4">
    <source>
        <dbReference type="ARBA" id="ARBA00023268"/>
    </source>
</evidence>
<evidence type="ECO:0000256" key="1">
    <source>
        <dbReference type="ARBA" id="ARBA00022450"/>
    </source>
</evidence>
<evidence type="ECO:0000256" key="3">
    <source>
        <dbReference type="ARBA" id="ARBA00022679"/>
    </source>
</evidence>
<gene>
    <name evidence="8" type="ORF">GCM10011588_47060</name>
</gene>
<evidence type="ECO:0000313" key="8">
    <source>
        <dbReference type="EMBL" id="GGL26869.1"/>
    </source>
</evidence>
<keyword evidence="3" id="KW-0808">Transferase</keyword>
<reference evidence="8" key="1">
    <citation type="journal article" date="2014" name="Int. J. Syst. Evol. Microbiol.">
        <title>Complete genome sequence of Corynebacterium casei LMG S-19264T (=DSM 44701T), isolated from a smear-ripened cheese.</title>
        <authorList>
            <consortium name="US DOE Joint Genome Institute (JGI-PGF)"/>
            <person name="Walter F."/>
            <person name="Albersmeier A."/>
            <person name="Kalinowski J."/>
            <person name="Ruckert C."/>
        </authorList>
    </citation>
    <scope>NUCLEOTIDE SEQUENCE</scope>
    <source>
        <strain evidence="8">CGMCC 4.3508</strain>
    </source>
</reference>
<dbReference type="InterPro" id="IPR013968">
    <property type="entry name" value="PKS_KR"/>
</dbReference>
<dbReference type="SUPFAM" id="SSF55048">
    <property type="entry name" value="Probable ACP-binding domain of malonyl-CoA ACP transacylase"/>
    <property type="match status" value="1"/>
</dbReference>
<proteinExistence type="predicted"/>
<dbReference type="SUPFAM" id="SSF51735">
    <property type="entry name" value="NAD(P)-binding Rossmann-fold domains"/>
    <property type="match status" value="1"/>
</dbReference>
<keyword evidence="4" id="KW-0511">Multifunctional enzyme</keyword>
<evidence type="ECO:0000313" key="9">
    <source>
        <dbReference type="Proteomes" id="UP000638263"/>
    </source>
</evidence>
<feature type="domain" description="Ketoreductase" evidence="6">
    <location>
        <begin position="480"/>
        <end position="658"/>
    </location>
</feature>
<dbReference type="PANTHER" id="PTHR43775:SF37">
    <property type="entry name" value="SI:DKEY-61P9.11"/>
    <property type="match status" value="1"/>
</dbReference>
<dbReference type="Gene3D" id="3.40.50.720">
    <property type="entry name" value="NAD(P)-binding Rossmann-like Domain"/>
    <property type="match status" value="1"/>
</dbReference>
<keyword evidence="2" id="KW-0597">Phosphoprotein</keyword>
<keyword evidence="1" id="KW-0596">Phosphopantetheine</keyword>
<comment type="caution">
    <text evidence="8">The sequence shown here is derived from an EMBL/GenBank/DDBJ whole genome shotgun (WGS) entry which is preliminary data.</text>
</comment>
<keyword evidence="9" id="KW-1185">Reference proteome</keyword>
<evidence type="ECO:0000256" key="5">
    <source>
        <dbReference type="SAM" id="MobiDB-lite"/>
    </source>
</evidence>
<dbReference type="Proteomes" id="UP000638263">
    <property type="component" value="Unassembled WGS sequence"/>
</dbReference>
<organism evidence="8 9">
    <name type="scientific">Nocardia jinanensis</name>
    <dbReference type="NCBI Taxonomy" id="382504"/>
    <lineage>
        <taxon>Bacteria</taxon>
        <taxon>Bacillati</taxon>
        <taxon>Actinomycetota</taxon>
        <taxon>Actinomycetes</taxon>
        <taxon>Mycobacteriales</taxon>
        <taxon>Nocardiaceae</taxon>
        <taxon>Nocardia</taxon>
    </lineage>
</organism>
<protein>
    <submittedName>
        <fullName evidence="8">Uncharacterized protein</fullName>
    </submittedName>
</protein>
<dbReference type="EMBL" id="BMMH01000010">
    <property type="protein sequence ID" value="GGL26869.1"/>
    <property type="molecule type" value="Genomic_DNA"/>
</dbReference>
<dbReference type="SMART" id="SM00822">
    <property type="entry name" value="PKS_KR"/>
    <property type="match status" value="1"/>
</dbReference>
<evidence type="ECO:0000259" key="6">
    <source>
        <dbReference type="SMART" id="SM00822"/>
    </source>
</evidence>
<evidence type="ECO:0000256" key="2">
    <source>
        <dbReference type="ARBA" id="ARBA00022553"/>
    </source>
</evidence>
<accession>A0A917VX82</accession>
<feature type="compositionally biased region" description="Low complexity" evidence="5">
    <location>
        <begin position="393"/>
        <end position="408"/>
    </location>
</feature>
<feature type="domain" description="Malonyl-CoA:ACP transacylase (MAT)" evidence="7">
    <location>
        <begin position="11"/>
        <end position="316"/>
    </location>
</feature>
<dbReference type="Pfam" id="PF00698">
    <property type="entry name" value="Acyl_transf_1"/>
    <property type="match status" value="1"/>
</dbReference>
<sequence>MIGPRDGVLFLFPGEGGEHERMGRMLAGRYPAFADAVTAAGDAVTAAGGPRIWTPRFGFRQSVARIDATNPGATPSHPEFVQPALFAYQVAIAALLAAWGVRPDAVAGCGIGEVAAAVTAGALPLAEGARVAVARGRATGRMAGSGAAAELLTSESEAIRLVRPLAEQVAIAAINGPRSVLVSGTPRYVDVVVRRAERRGITAARTSSDLPVHSPAMAEVVPEFLADLGRIRPQAPHTRLYSSVHGGTIVDSAKMLPGYWAENITCRVELGAALRQAADDGLAMVLELGPEPLLAAAVRAVPEFAHTTYSSADRDDEGTAFLTCLAQFHATRALGARGTADRPETGRDGTVCPLPHGTEMGAGEEAGHQEFSPTEQRPDPGGHGSGLPATSFESSSSAGTTGRSRSSGGEAGADRDRIPNGEGIRAEVTGAGTLASIRLADDPPPTDIIAWTRVVDANRAIRFIAGRVALEPPMAIDRAGTYVVSGGLGALGSVMVRRLLAAGARDVVVPTRSPRPVPPLLEGFEDRIVVVRCDTADRHDLDNALRDIRETGCTIRGVVHAAQVFEDTVIGSAVSADTAGSPENGVPEPGATVEHRDSQQQDPALDAGRLARRFTRISAAAANLIELTAADPVAFIAVFSTPVIGSPRPAESITEGPWP</sequence>
<dbReference type="RefSeq" id="WP_082681537.1">
    <property type="nucleotide sequence ID" value="NZ_BMMH01000010.1"/>
</dbReference>
<dbReference type="Gene3D" id="3.40.366.10">
    <property type="entry name" value="Malonyl-Coenzyme A Acyl Carrier Protein, domain 2"/>
    <property type="match status" value="1"/>
</dbReference>
<evidence type="ECO:0000259" key="7">
    <source>
        <dbReference type="SMART" id="SM00827"/>
    </source>
</evidence>
<name>A0A917VX82_9NOCA</name>